<dbReference type="EMBL" id="CP042912">
    <property type="protein sequence ID" value="QEG22486.1"/>
    <property type="molecule type" value="Genomic_DNA"/>
</dbReference>
<feature type="signal peptide" evidence="1">
    <location>
        <begin position="1"/>
        <end position="23"/>
    </location>
</feature>
<accession>A0A5B9PD44</accession>
<reference evidence="2 3" key="1">
    <citation type="submission" date="2019-08" db="EMBL/GenBank/DDBJ databases">
        <title>Deep-cultivation of Planctomycetes and their phenomic and genomic characterization uncovers novel biology.</title>
        <authorList>
            <person name="Wiegand S."/>
            <person name="Jogler M."/>
            <person name="Boedeker C."/>
            <person name="Pinto D."/>
            <person name="Vollmers J."/>
            <person name="Rivas-Marin E."/>
            <person name="Kohn T."/>
            <person name="Peeters S.H."/>
            <person name="Heuer A."/>
            <person name="Rast P."/>
            <person name="Oberbeckmann S."/>
            <person name="Bunk B."/>
            <person name="Jeske O."/>
            <person name="Meyerdierks A."/>
            <person name="Storesund J.E."/>
            <person name="Kallscheuer N."/>
            <person name="Luecker S."/>
            <person name="Lage O.M."/>
            <person name="Pohl T."/>
            <person name="Merkel B.J."/>
            <person name="Hornburger P."/>
            <person name="Mueller R.-W."/>
            <person name="Bruemmer F."/>
            <person name="Labrenz M."/>
            <person name="Spormann A.M."/>
            <person name="Op den Camp H."/>
            <person name="Overmann J."/>
            <person name="Amann R."/>
            <person name="Jetten M.S.M."/>
            <person name="Mascher T."/>
            <person name="Medema M.H."/>
            <person name="Devos D.P."/>
            <person name="Kaster A.-K."/>
            <person name="Ovreas L."/>
            <person name="Rohde M."/>
            <person name="Galperin M.Y."/>
            <person name="Jogler C."/>
        </authorList>
    </citation>
    <scope>NUCLEOTIDE SEQUENCE [LARGE SCALE GENOMIC DNA]</scope>
    <source>
        <strain evidence="2 3">FC18</strain>
    </source>
</reference>
<evidence type="ECO:0000313" key="2">
    <source>
        <dbReference type="EMBL" id="QEG22486.1"/>
    </source>
</evidence>
<protein>
    <submittedName>
        <fullName evidence="2">Uncharacterized protein</fullName>
    </submittedName>
</protein>
<dbReference type="Proteomes" id="UP000322214">
    <property type="component" value="Chromosome"/>
</dbReference>
<dbReference type="KEGG" id="mff:MFFC18_23670"/>
<evidence type="ECO:0000313" key="3">
    <source>
        <dbReference type="Proteomes" id="UP000322214"/>
    </source>
</evidence>
<organism evidence="2 3">
    <name type="scientific">Mariniblastus fucicola</name>
    <dbReference type="NCBI Taxonomy" id="980251"/>
    <lineage>
        <taxon>Bacteria</taxon>
        <taxon>Pseudomonadati</taxon>
        <taxon>Planctomycetota</taxon>
        <taxon>Planctomycetia</taxon>
        <taxon>Pirellulales</taxon>
        <taxon>Pirellulaceae</taxon>
        <taxon>Mariniblastus</taxon>
    </lineage>
</organism>
<name>A0A5B9PD44_9BACT</name>
<keyword evidence="3" id="KW-1185">Reference proteome</keyword>
<gene>
    <name evidence="2" type="ORF">MFFC18_23670</name>
</gene>
<evidence type="ECO:0000256" key="1">
    <source>
        <dbReference type="SAM" id="SignalP"/>
    </source>
</evidence>
<dbReference type="OrthoDB" id="285838at2"/>
<proteinExistence type="predicted"/>
<feature type="chain" id="PRO_5023008999" evidence="1">
    <location>
        <begin position="24"/>
        <end position="72"/>
    </location>
</feature>
<dbReference type="AlphaFoldDB" id="A0A5B9PD44"/>
<keyword evidence="1" id="KW-0732">Signal</keyword>
<sequence precursor="true">MRRLLFAALLAVSLSNSTGCFLAAYDADPAVRARQLMYTSEELRQLREEWHRFWLLDQPNHMYPYNTHGGVI</sequence>
<dbReference type="RefSeq" id="WP_075086491.1">
    <property type="nucleotide sequence ID" value="NZ_CP042912.1"/>
</dbReference>